<dbReference type="EMBL" id="LAZR01036302">
    <property type="protein sequence ID" value="KKL25205.1"/>
    <property type="molecule type" value="Genomic_DNA"/>
</dbReference>
<accession>A0A0F9BTK0</accession>
<feature type="transmembrane region" description="Helical" evidence="1">
    <location>
        <begin position="6"/>
        <end position="24"/>
    </location>
</feature>
<sequence>MTNGADISLILAIVALIISALHFIMEYFSKLRTQAPTINISPTDLPPYINNEAKTQITIENVGTSIAHNPELSVIYSYTAGETYIPIEEDFINLNEKIEKRERLVEPPPGTHEIKFNVEVGRNKRWGSVYTFTKTIEIVVE</sequence>
<keyword evidence="1" id="KW-1133">Transmembrane helix</keyword>
<proteinExistence type="predicted"/>
<organism evidence="2">
    <name type="scientific">marine sediment metagenome</name>
    <dbReference type="NCBI Taxonomy" id="412755"/>
    <lineage>
        <taxon>unclassified sequences</taxon>
        <taxon>metagenomes</taxon>
        <taxon>ecological metagenomes</taxon>
    </lineage>
</organism>
<evidence type="ECO:0008006" key="3">
    <source>
        <dbReference type="Google" id="ProtNLM"/>
    </source>
</evidence>
<name>A0A0F9BTK0_9ZZZZ</name>
<gene>
    <name evidence="2" type="ORF">LCGC14_2407650</name>
</gene>
<keyword evidence="1" id="KW-0812">Transmembrane</keyword>
<evidence type="ECO:0000256" key="1">
    <source>
        <dbReference type="SAM" id="Phobius"/>
    </source>
</evidence>
<dbReference type="AlphaFoldDB" id="A0A0F9BTK0"/>
<keyword evidence="1" id="KW-0472">Membrane</keyword>
<comment type="caution">
    <text evidence="2">The sequence shown here is derived from an EMBL/GenBank/DDBJ whole genome shotgun (WGS) entry which is preliminary data.</text>
</comment>
<protein>
    <recommendedName>
        <fullName evidence="3">CARDB domain-containing protein</fullName>
    </recommendedName>
</protein>
<reference evidence="2" key="1">
    <citation type="journal article" date="2015" name="Nature">
        <title>Complex archaea that bridge the gap between prokaryotes and eukaryotes.</title>
        <authorList>
            <person name="Spang A."/>
            <person name="Saw J.H."/>
            <person name="Jorgensen S.L."/>
            <person name="Zaremba-Niedzwiedzka K."/>
            <person name="Martijn J."/>
            <person name="Lind A.E."/>
            <person name="van Eijk R."/>
            <person name="Schleper C."/>
            <person name="Guy L."/>
            <person name="Ettema T.J."/>
        </authorList>
    </citation>
    <scope>NUCLEOTIDE SEQUENCE</scope>
</reference>
<evidence type="ECO:0000313" key="2">
    <source>
        <dbReference type="EMBL" id="KKL25205.1"/>
    </source>
</evidence>